<feature type="domain" description="tRNA nucleotidyltransferase/poly(A) polymerase RNA and SrmB- binding" evidence="5">
    <location>
        <begin position="204"/>
        <end position="262"/>
    </location>
</feature>
<evidence type="ECO:0000259" key="5">
    <source>
        <dbReference type="Pfam" id="PF12627"/>
    </source>
</evidence>
<dbReference type="PANTHER" id="PTHR43051">
    <property type="entry name" value="POLYNUCLEOTIDE ADENYLYLTRANSFERASE FAMILY PROTEIN"/>
    <property type="match status" value="1"/>
</dbReference>
<dbReference type="GO" id="GO:0006396">
    <property type="term" value="P:RNA processing"/>
    <property type="evidence" value="ECO:0007669"/>
    <property type="project" value="InterPro"/>
</dbReference>
<dbReference type="Pfam" id="PF01743">
    <property type="entry name" value="PolyA_pol"/>
    <property type="match status" value="1"/>
</dbReference>
<dbReference type="PANTHER" id="PTHR43051:SF1">
    <property type="entry name" value="POLYNUCLEOTIDE ADENYLYLTRANSFERASE FAMILY PROTEIN"/>
    <property type="match status" value="1"/>
</dbReference>
<dbReference type="GO" id="GO:0000166">
    <property type="term" value="F:nucleotide binding"/>
    <property type="evidence" value="ECO:0007669"/>
    <property type="project" value="UniProtKB-KW"/>
</dbReference>
<dbReference type="GO" id="GO:1990817">
    <property type="term" value="F:poly(A) RNA polymerase activity"/>
    <property type="evidence" value="ECO:0007669"/>
    <property type="project" value="UniProtKB-EC"/>
</dbReference>
<dbReference type="InterPro" id="IPR052191">
    <property type="entry name" value="tRNA_ntf/polyA_polymerase_I"/>
</dbReference>
<dbReference type="InterPro" id="IPR043519">
    <property type="entry name" value="NT_sf"/>
</dbReference>
<dbReference type="SUPFAM" id="SSF81891">
    <property type="entry name" value="Poly A polymerase C-terminal region-like"/>
    <property type="match status" value="1"/>
</dbReference>
<evidence type="ECO:0000256" key="3">
    <source>
        <dbReference type="SAM" id="MobiDB-lite"/>
    </source>
</evidence>
<organism evidence="6">
    <name type="scientific">hydrothermal vent metagenome</name>
    <dbReference type="NCBI Taxonomy" id="652676"/>
    <lineage>
        <taxon>unclassified sequences</taxon>
        <taxon>metagenomes</taxon>
        <taxon>ecological metagenomes</taxon>
    </lineage>
</organism>
<dbReference type="InterPro" id="IPR032828">
    <property type="entry name" value="PolyA_RNA-bd"/>
</dbReference>
<dbReference type="InterPro" id="IPR002646">
    <property type="entry name" value="PolA_pol_head_dom"/>
</dbReference>
<evidence type="ECO:0000256" key="1">
    <source>
        <dbReference type="ARBA" id="ARBA00022679"/>
    </source>
</evidence>
<dbReference type="CDD" id="cd05398">
    <property type="entry name" value="NT_ClassII-CCAase"/>
    <property type="match status" value="1"/>
</dbReference>
<dbReference type="AlphaFoldDB" id="A0A3B0VST0"/>
<sequence>MTTSETTAEAVDDNVPTPQIIPKGQHPITNNDIDADALMVLRRLRQAGFTAYLVGGGVRDIFLGKAPKDFDISTSARPAQVRKVFRNSRIIGRRFRLAQVFFNGGKIIEVATFRRRSEYEIAGDDVVLPANNSFGTPVEDAFRRDLTINALFYEIEGSTVIDFIGGVDDLNNRVVRLIGDPERRITRDPVRMMRVIRHAARAAFEVETETWQAILHNRDKLLLCPVSRIRDELLKDLCGGASRAWAGLALDSGIFYTIFPFYRHTLIEHEKAEDNKNRLFAVLSVIDRLVKEGQKLPDGLLISLLLVSWAEAELDIENIQTQKESYLLSRDIREKLAGMFGNLNIKRAMQDDVARSLATLPLLLKHDNGKDWPKWLQKKSYFKSGMHLFQIVKEVNGGPAAADLPFIAPSVVVAAPKKTGRQPARRGPSYGGRGTAYAINTKGGVFGFRQH</sequence>
<reference evidence="6" key="1">
    <citation type="submission" date="2018-06" db="EMBL/GenBank/DDBJ databases">
        <authorList>
            <person name="Zhirakovskaya E."/>
        </authorList>
    </citation>
    <scope>NUCLEOTIDE SEQUENCE</scope>
</reference>
<dbReference type="GO" id="GO:0003723">
    <property type="term" value="F:RNA binding"/>
    <property type="evidence" value="ECO:0007669"/>
    <property type="project" value="InterPro"/>
</dbReference>
<dbReference type="Pfam" id="PF12627">
    <property type="entry name" value="PolyA_pol_RNAbd"/>
    <property type="match status" value="1"/>
</dbReference>
<keyword evidence="6" id="KW-0548">Nucleotidyltransferase</keyword>
<protein>
    <submittedName>
        <fullName evidence="6">Poly(A) polymerase</fullName>
        <ecNumber evidence="6">2.7.7.19</ecNumber>
    </submittedName>
</protein>
<feature type="region of interest" description="Disordered" evidence="3">
    <location>
        <begin position="1"/>
        <end position="27"/>
    </location>
</feature>
<dbReference type="EC" id="2.7.7.19" evidence="6"/>
<dbReference type="SUPFAM" id="SSF81301">
    <property type="entry name" value="Nucleotidyltransferase"/>
    <property type="match status" value="1"/>
</dbReference>
<keyword evidence="1 6" id="KW-0808">Transferase</keyword>
<evidence type="ECO:0000259" key="4">
    <source>
        <dbReference type="Pfam" id="PF01743"/>
    </source>
</evidence>
<dbReference type="EMBL" id="UOEX01000389">
    <property type="protein sequence ID" value="VAW41527.1"/>
    <property type="molecule type" value="Genomic_DNA"/>
</dbReference>
<keyword evidence="2" id="KW-0547">Nucleotide-binding</keyword>
<gene>
    <name evidence="6" type="ORF">MNBD_DELTA03-1771</name>
</gene>
<evidence type="ECO:0000313" key="6">
    <source>
        <dbReference type="EMBL" id="VAW41527.1"/>
    </source>
</evidence>
<accession>A0A3B0VST0</accession>
<proteinExistence type="predicted"/>
<evidence type="ECO:0000256" key="2">
    <source>
        <dbReference type="ARBA" id="ARBA00022741"/>
    </source>
</evidence>
<dbReference type="Gene3D" id="3.30.460.10">
    <property type="entry name" value="Beta Polymerase, domain 2"/>
    <property type="match status" value="1"/>
</dbReference>
<dbReference type="Gene3D" id="1.10.3090.10">
    <property type="entry name" value="cca-adding enzyme, domain 2"/>
    <property type="match status" value="1"/>
</dbReference>
<feature type="domain" description="Poly A polymerase head" evidence="4">
    <location>
        <begin position="51"/>
        <end position="176"/>
    </location>
</feature>
<name>A0A3B0VST0_9ZZZZ</name>